<dbReference type="AlphaFoldDB" id="A0A0M2JU69"/>
<dbReference type="EMBL" id="LAUZ02000080">
    <property type="protein sequence ID" value="KKF00125.1"/>
    <property type="molecule type" value="Genomic_DNA"/>
</dbReference>
<sequence>MVIDPLELEAAIAAVYAAQLPIPVWWPAEARSAFIEEYASEAACMVLSEVDAIGDRMSDWAARSHVSDADESTMIASAQQVLLDEACSEVQYDLTEMIASKSAQLTAEAIFDHSPPRAQQHVVWPMAHQGRR</sequence>
<evidence type="ECO:0000313" key="2">
    <source>
        <dbReference type="Proteomes" id="UP000034150"/>
    </source>
</evidence>
<organism evidence="1 2">
    <name type="scientific">Mycolicibacterium obuense</name>
    <dbReference type="NCBI Taxonomy" id="1807"/>
    <lineage>
        <taxon>Bacteria</taxon>
        <taxon>Bacillati</taxon>
        <taxon>Actinomycetota</taxon>
        <taxon>Actinomycetes</taxon>
        <taxon>Mycobacteriales</taxon>
        <taxon>Mycobacteriaceae</taxon>
        <taxon>Mycolicibacterium</taxon>
    </lineage>
</organism>
<keyword evidence="2" id="KW-1185">Reference proteome</keyword>
<dbReference type="PATRIC" id="fig|1807.13.peg.4954"/>
<comment type="caution">
    <text evidence="1">The sequence shown here is derived from an EMBL/GenBank/DDBJ whole genome shotgun (WGS) entry which is preliminary data.</text>
</comment>
<evidence type="ECO:0000313" key="1">
    <source>
        <dbReference type="EMBL" id="KKF00125.1"/>
    </source>
</evidence>
<protein>
    <submittedName>
        <fullName evidence="1">Uncharacterized protein</fullName>
    </submittedName>
</protein>
<dbReference type="Proteomes" id="UP000034150">
    <property type="component" value="Unassembled WGS sequence"/>
</dbReference>
<gene>
    <name evidence="1" type="ORF">WN67_20445</name>
</gene>
<accession>A0A0M2JU69</accession>
<proteinExistence type="predicted"/>
<name>A0A0M2JU69_9MYCO</name>
<reference evidence="1 2" key="1">
    <citation type="journal article" date="2015" name="Genome Announc.">
        <title>Draft Genome Sequence of Mycobacterium obuense Strain UC1, Isolated from Patient Sputum.</title>
        <authorList>
            <person name="Greninger A.L."/>
            <person name="Cunningham G."/>
            <person name="Hsu E.D."/>
            <person name="Yu J.M."/>
            <person name="Chiu C.Y."/>
            <person name="Miller S."/>
        </authorList>
    </citation>
    <scope>NUCLEOTIDE SEQUENCE [LARGE SCALE GENOMIC DNA]</scope>
    <source>
        <strain evidence="1 2">UC1</strain>
    </source>
</reference>